<sequence length="207" mass="23077">MKVFLLIFCVSPAISTDCSALDGFDASKFFKSFKEGYIKFRSQDIGLTCTAFSQIEMQNDFKVARYNVTFRRVGSRQAETRNQTVEVQSKPDQVLVFEGNNTDAAYNMTLIYSVPGKCGIFRGNENTSYCSVYVNRDASDTDIDNCVDFIPRLCGNHLYNGSDFDKCLGFKPAENPGFNSSPEGTSQSTACVILMTMLVPLVQKCLR</sequence>
<dbReference type="SUPFAM" id="SSF50814">
    <property type="entry name" value="Lipocalins"/>
    <property type="match status" value="1"/>
</dbReference>
<protein>
    <submittedName>
        <fullName evidence="2">Putative secreted protein</fullName>
    </submittedName>
</protein>
<dbReference type="EMBL" id="GANP01015286">
    <property type="protein sequence ID" value="JAB69182.1"/>
    <property type="molecule type" value="mRNA"/>
</dbReference>
<dbReference type="InterPro" id="IPR012674">
    <property type="entry name" value="Calycin"/>
</dbReference>
<proteinExistence type="evidence at transcript level"/>
<dbReference type="AlphaFoldDB" id="V5H4I7"/>
<dbReference type="InterPro" id="IPR002970">
    <property type="entry name" value="Tick_his-bd"/>
</dbReference>
<feature type="chain" id="PRO_5004737700" evidence="1">
    <location>
        <begin position="21"/>
        <end position="207"/>
    </location>
</feature>
<name>V5H4I7_IXORI</name>
<dbReference type="GO" id="GO:0030682">
    <property type="term" value="P:symbiont-mediated perturbation of host defenses"/>
    <property type="evidence" value="ECO:0007669"/>
    <property type="project" value="InterPro"/>
</dbReference>
<feature type="signal peptide" evidence="1">
    <location>
        <begin position="1"/>
        <end position="20"/>
    </location>
</feature>
<reference evidence="2" key="1">
    <citation type="journal article" date="2015" name="Sci. Rep.">
        <title>Tissue- and time-dependent transcription in Ixodes ricinus salivary glands and midguts when blood feeding on the vertebrate host.</title>
        <authorList>
            <person name="Kotsyfakis M."/>
            <person name="Schwarz A."/>
            <person name="Erhart J."/>
            <person name="Ribeiro J.M."/>
        </authorList>
    </citation>
    <scope>NUCLEOTIDE SEQUENCE</scope>
    <source>
        <tissue evidence="2">Salivary gland and midgut</tissue>
    </source>
</reference>
<dbReference type="Gene3D" id="2.40.128.20">
    <property type="match status" value="1"/>
</dbReference>
<organism evidence="2">
    <name type="scientific">Ixodes ricinus</name>
    <name type="common">Common tick</name>
    <name type="synonym">Acarus ricinus</name>
    <dbReference type="NCBI Taxonomy" id="34613"/>
    <lineage>
        <taxon>Eukaryota</taxon>
        <taxon>Metazoa</taxon>
        <taxon>Ecdysozoa</taxon>
        <taxon>Arthropoda</taxon>
        <taxon>Chelicerata</taxon>
        <taxon>Arachnida</taxon>
        <taxon>Acari</taxon>
        <taxon>Parasitiformes</taxon>
        <taxon>Ixodida</taxon>
        <taxon>Ixodoidea</taxon>
        <taxon>Ixodidae</taxon>
        <taxon>Ixodinae</taxon>
        <taxon>Ixodes</taxon>
    </lineage>
</organism>
<accession>V5H4I7</accession>
<dbReference type="GO" id="GO:0043176">
    <property type="term" value="F:amine binding"/>
    <property type="evidence" value="ECO:0007669"/>
    <property type="project" value="InterPro"/>
</dbReference>
<keyword evidence="1" id="KW-0732">Signal</keyword>
<dbReference type="Pfam" id="PF02098">
    <property type="entry name" value="His_binding"/>
    <property type="match status" value="1"/>
</dbReference>
<evidence type="ECO:0000313" key="2">
    <source>
        <dbReference type="EMBL" id="JAB69182.1"/>
    </source>
</evidence>
<evidence type="ECO:0000256" key="1">
    <source>
        <dbReference type="SAM" id="SignalP"/>
    </source>
</evidence>